<keyword evidence="4 10" id="KW-0677">Repeat</keyword>
<dbReference type="NCBIfam" id="TIGR00231">
    <property type="entry name" value="small_GTP"/>
    <property type="match status" value="2"/>
</dbReference>
<accession>A0A6S4GQ72</accession>
<dbReference type="NCBIfam" id="TIGR03594">
    <property type="entry name" value="GTPase_EngA"/>
    <property type="match status" value="1"/>
</dbReference>
<keyword evidence="6 8" id="KW-0342">GTP-binding</keyword>
<feature type="region of interest" description="Disordered" evidence="11">
    <location>
        <begin position="48"/>
        <end position="67"/>
    </location>
</feature>
<name>A0A6S4GQ72_9BACT</name>
<reference evidence="13 14" key="1">
    <citation type="journal article" date="2015" name="Proc. Natl. Acad. Sci. U.S.A.">
        <title>Cultivation of a human-associated TM7 phylotype reveals a reduced genome and epibiotic parasitic lifestyle.</title>
        <authorList>
            <person name="He X."/>
            <person name="McLean J.S."/>
            <person name="Edlund A."/>
            <person name="Yooseph S."/>
            <person name="Hall A.P."/>
            <person name="Liu S.Y."/>
            <person name="Dorrestein P.C."/>
            <person name="Esquenazi E."/>
            <person name="Hunter R.C."/>
            <person name="Cheng G."/>
            <person name="Nelson K.E."/>
            <person name="Lux R."/>
            <person name="Shi W."/>
        </authorList>
    </citation>
    <scope>NUCLEOTIDE SEQUENCE [LARGE SCALE GENOMIC DNA]</scope>
    <source>
        <strain evidence="13 14">TM7x</strain>
    </source>
</reference>
<dbReference type="InterPro" id="IPR032859">
    <property type="entry name" value="KH_dom-like"/>
</dbReference>
<dbReference type="InterPro" id="IPR016484">
    <property type="entry name" value="GTPase_Der"/>
</dbReference>
<dbReference type="HAMAP" id="MF_00195">
    <property type="entry name" value="GTPase_Der"/>
    <property type="match status" value="1"/>
</dbReference>
<dbReference type="Pfam" id="PF01926">
    <property type="entry name" value="MMR_HSR1"/>
    <property type="match status" value="2"/>
</dbReference>
<keyword evidence="14" id="KW-1185">Reference proteome</keyword>
<comment type="similarity">
    <text evidence="1 8 9 10">Belongs to the TRAFAC class TrmE-Era-EngA-EngB-Septin-like GTPase superfamily. EngA (Der) GTPase family.</text>
</comment>
<feature type="binding site" evidence="8">
    <location>
        <begin position="176"/>
        <end position="179"/>
    </location>
    <ligand>
        <name>GTP</name>
        <dbReference type="ChEBI" id="CHEBI:37565"/>
        <label>1</label>
    </ligand>
</feature>
<protein>
    <recommendedName>
        <fullName evidence="2 8">GTPase Der</fullName>
    </recommendedName>
    <alternativeName>
        <fullName evidence="7 8">GTP-binding protein EngA</fullName>
    </alternativeName>
</protein>
<dbReference type="EMBL" id="CP007496">
    <property type="protein sequence ID" value="AJA06396.1"/>
    <property type="molecule type" value="Genomic_DNA"/>
</dbReference>
<evidence type="ECO:0000256" key="8">
    <source>
        <dbReference type="HAMAP-Rule" id="MF_00195"/>
    </source>
</evidence>
<feature type="domain" description="EngA-type G" evidence="12">
    <location>
        <begin position="231"/>
        <end position="407"/>
    </location>
</feature>
<feature type="compositionally biased region" description="Basic and acidic residues" evidence="11">
    <location>
        <begin position="92"/>
        <end position="103"/>
    </location>
</feature>
<proteinExistence type="inferred from homology"/>
<keyword evidence="3 8" id="KW-0690">Ribosome biogenesis</keyword>
<dbReference type="GO" id="GO:0042254">
    <property type="term" value="P:ribosome biogenesis"/>
    <property type="evidence" value="ECO:0007669"/>
    <property type="project" value="UniProtKB-KW"/>
</dbReference>
<dbReference type="InterPro" id="IPR006073">
    <property type="entry name" value="GTP-bd"/>
</dbReference>
<dbReference type="InterPro" id="IPR027417">
    <property type="entry name" value="P-loop_NTPase"/>
</dbReference>
<dbReference type="FunFam" id="3.30.300.20:FF:000004">
    <property type="entry name" value="GTPase Der"/>
    <property type="match status" value="1"/>
</dbReference>
<evidence type="ECO:0000256" key="10">
    <source>
        <dbReference type="RuleBase" id="RU004481"/>
    </source>
</evidence>
<dbReference type="InterPro" id="IPR005225">
    <property type="entry name" value="Small_GTP-bd"/>
</dbReference>
<dbReference type="PIRSF" id="PIRSF006485">
    <property type="entry name" value="GTP-binding_EngA"/>
    <property type="match status" value="1"/>
</dbReference>
<feature type="binding site" evidence="8">
    <location>
        <begin position="237"/>
        <end position="244"/>
    </location>
    <ligand>
        <name>GTP</name>
        <dbReference type="ChEBI" id="CHEBI:37565"/>
        <label>2</label>
    </ligand>
</feature>
<dbReference type="AlphaFoldDB" id="A0A6S4GQ72"/>
<dbReference type="PANTHER" id="PTHR43834">
    <property type="entry name" value="GTPASE DER"/>
    <property type="match status" value="1"/>
</dbReference>
<dbReference type="GO" id="GO:0005525">
    <property type="term" value="F:GTP binding"/>
    <property type="evidence" value="ECO:0007669"/>
    <property type="project" value="UniProtKB-UniRule"/>
</dbReference>
<dbReference type="SUPFAM" id="SSF52540">
    <property type="entry name" value="P-loop containing nucleoside triphosphate hydrolases"/>
    <property type="match status" value="2"/>
</dbReference>
<evidence type="ECO:0000313" key="13">
    <source>
        <dbReference type="EMBL" id="AJA06396.1"/>
    </source>
</evidence>
<evidence type="ECO:0000256" key="3">
    <source>
        <dbReference type="ARBA" id="ARBA00022517"/>
    </source>
</evidence>
<evidence type="ECO:0000259" key="12">
    <source>
        <dbReference type="PROSITE" id="PS51712"/>
    </source>
</evidence>
<comment type="function">
    <text evidence="8 10">GTPase that plays an essential role in the late steps of ribosome biogenesis.</text>
</comment>
<dbReference type="Proteomes" id="UP000030902">
    <property type="component" value="Chromosome"/>
</dbReference>
<organism evidence="13 14">
    <name type="scientific">Candidatus Nanosynbacter lyticus</name>
    <dbReference type="NCBI Taxonomy" id="2093824"/>
    <lineage>
        <taxon>Bacteria</taxon>
        <taxon>Candidatus Saccharimonadota</taxon>
        <taxon>Candidatus Saccharimonadia</taxon>
        <taxon>Candidatus Nanosynbacterales</taxon>
        <taxon>Candidatus Nanosynbacteraceae</taxon>
        <taxon>Candidatus Nanosynbacter</taxon>
    </lineage>
</organism>
<evidence type="ECO:0000313" key="14">
    <source>
        <dbReference type="Proteomes" id="UP000030902"/>
    </source>
</evidence>
<gene>
    <name evidence="8" type="primary">der</name>
    <name evidence="13" type="ORF">TM7x_01300</name>
</gene>
<feature type="binding site" evidence="8">
    <location>
        <begin position="11"/>
        <end position="18"/>
    </location>
    <ligand>
        <name>GTP</name>
        <dbReference type="ChEBI" id="CHEBI:37565"/>
        <label>1</label>
    </ligand>
</feature>
<feature type="binding site" evidence="8">
    <location>
        <begin position="349"/>
        <end position="352"/>
    </location>
    <ligand>
        <name>GTP</name>
        <dbReference type="ChEBI" id="CHEBI:37565"/>
        <label>2</label>
    </ligand>
</feature>
<evidence type="ECO:0000256" key="11">
    <source>
        <dbReference type="SAM" id="MobiDB-lite"/>
    </source>
</evidence>
<evidence type="ECO:0000256" key="2">
    <source>
        <dbReference type="ARBA" id="ARBA00020953"/>
    </source>
</evidence>
<feature type="binding site" evidence="8">
    <location>
        <begin position="114"/>
        <end position="118"/>
    </location>
    <ligand>
        <name>GTP</name>
        <dbReference type="ChEBI" id="CHEBI:37565"/>
        <label>1</label>
    </ligand>
</feature>
<evidence type="ECO:0000256" key="6">
    <source>
        <dbReference type="ARBA" id="ARBA00023134"/>
    </source>
</evidence>
<dbReference type="InterPro" id="IPR031166">
    <property type="entry name" value="G_ENGA"/>
</dbReference>
<evidence type="ECO:0000256" key="5">
    <source>
        <dbReference type="ARBA" id="ARBA00022741"/>
    </source>
</evidence>
<evidence type="ECO:0000256" key="7">
    <source>
        <dbReference type="ARBA" id="ARBA00032345"/>
    </source>
</evidence>
<dbReference type="PRINTS" id="PR00449">
    <property type="entry name" value="RASTRNSFRMNG"/>
</dbReference>
<dbReference type="CDD" id="cd01895">
    <property type="entry name" value="EngA2"/>
    <property type="match status" value="1"/>
</dbReference>
<dbReference type="Pfam" id="PF14714">
    <property type="entry name" value="KH_dom-like"/>
    <property type="match status" value="1"/>
</dbReference>
<feature type="binding site" evidence="8">
    <location>
        <begin position="284"/>
        <end position="288"/>
    </location>
    <ligand>
        <name>GTP</name>
        <dbReference type="ChEBI" id="CHEBI:37565"/>
        <label>2</label>
    </ligand>
</feature>
<dbReference type="PANTHER" id="PTHR43834:SF6">
    <property type="entry name" value="GTPASE DER"/>
    <property type="match status" value="1"/>
</dbReference>
<comment type="subunit">
    <text evidence="8">Associates with the 50S ribosomal subunit.</text>
</comment>
<dbReference type="Gene3D" id="3.30.300.20">
    <property type="match status" value="1"/>
</dbReference>
<feature type="region of interest" description="Disordered" evidence="11">
    <location>
        <begin position="74"/>
        <end position="103"/>
    </location>
</feature>
<evidence type="ECO:0000256" key="1">
    <source>
        <dbReference type="ARBA" id="ARBA00008279"/>
    </source>
</evidence>
<dbReference type="InterPro" id="IPR015946">
    <property type="entry name" value="KH_dom-like_a/b"/>
</dbReference>
<dbReference type="Gene3D" id="3.40.50.300">
    <property type="entry name" value="P-loop containing nucleotide triphosphate hydrolases"/>
    <property type="match status" value="2"/>
</dbReference>
<dbReference type="RefSeq" id="WP_082001330.1">
    <property type="nucleotide sequence ID" value="NZ_CP007496.1"/>
</dbReference>
<dbReference type="KEGG" id="sox:TM7x_01300"/>
<evidence type="ECO:0000256" key="9">
    <source>
        <dbReference type="PROSITE-ProRule" id="PRU01049"/>
    </source>
</evidence>
<feature type="compositionally biased region" description="Polar residues" evidence="11">
    <location>
        <begin position="82"/>
        <end position="91"/>
    </location>
</feature>
<dbReference type="GO" id="GO:0043022">
    <property type="term" value="F:ribosome binding"/>
    <property type="evidence" value="ECO:0007669"/>
    <property type="project" value="TreeGrafter"/>
</dbReference>
<dbReference type="PROSITE" id="PS51712">
    <property type="entry name" value="G_ENGA"/>
    <property type="match status" value="1"/>
</dbReference>
<keyword evidence="5 8" id="KW-0547">Nucleotide-binding</keyword>
<sequence length="522" mass="57474">MSKLPTVAIIGQANVGKSSMFNRLTRSRTAIVAREAGTTRDNVVGKVSYKRHASSPNENAADATPPTLEAVKCSREAGVSAERSQQISSGDLSEKSTPAKERGASATAEFWLIDTAGLKPAEDEFEATIQDQIADASAAADVILVMVDSTVYPSDADRQLAKKALKSGKPVILIANKADLKESLHVDEFKRLGIKTIIKTSTEHNIGISELLDNIADLIPPATETAPDDIIRVALIGRPNVGKSNLFNTLAGKQQAIVANVAGTTRDVNRVQVRYHGQTIELLDTAGIRRQGKQETGIEKFSVLRTMQAINEADVCFLLMDVNELNVQLDQRLAGIIDEAGKGLVLVVSKWDSVEDKDAYTHDEIAPQISYNFKFTPYAPLIFTSSVTGQNVAKLFDLALDIYKRRRQECKTRALNDILQKAIAAHPPAGLKNSHPKLRYIVQTDVAPPWFVIYGSNLKFVHWSYKRYLERTLREAFNFAGTPIKLSFRDEKQLKANRERVVRGLAPVTKAYKQAKNAEKHT</sequence>
<evidence type="ECO:0000256" key="4">
    <source>
        <dbReference type="ARBA" id="ARBA00022737"/>
    </source>
</evidence>